<dbReference type="GO" id="GO:0009103">
    <property type="term" value="P:lipopolysaccharide biosynthetic process"/>
    <property type="evidence" value="ECO:0007669"/>
    <property type="project" value="TreeGrafter"/>
</dbReference>
<proteinExistence type="predicted"/>
<evidence type="ECO:0000313" key="5">
    <source>
        <dbReference type="EMBL" id="MBC2844493.1"/>
    </source>
</evidence>
<feature type="domain" description="Glycosyltransferase subfamily 4-like N-terminal" evidence="4">
    <location>
        <begin position="44"/>
        <end position="151"/>
    </location>
</feature>
<dbReference type="InterPro" id="IPR001296">
    <property type="entry name" value="Glyco_trans_1"/>
</dbReference>
<organism evidence="5 6">
    <name type="scientific">Winogradskyella flava</name>
    <dbReference type="NCBI Taxonomy" id="1884876"/>
    <lineage>
        <taxon>Bacteria</taxon>
        <taxon>Pseudomonadati</taxon>
        <taxon>Bacteroidota</taxon>
        <taxon>Flavobacteriia</taxon>
        <taxon>Flavobacteriales</taxon>
        <taxon>Flavobacteriaceae</taxon>
        <taxon>Winogradskyella</taxon>
    </lineage>
</organism>
<reference evidence="5" key="1">
    <citation type="submission" date="2020-08" db="EMBL/GenBank/DDBJ databases">
        <title>Winogradskyella ouciana sp. nov., isolated from the hadal seawater of the Mariana Trench.</title>
        <authorList>
            <person name="He X."/>
        </authorList>
    </citation>
    <scope>NUCLEOTIDE SEQUENCE [LARGE SCALE GENOMIC DNA]</scope>
    <source>
        <strain evidence="5">KCTC 52348</strain>
    </source>
</reference>
<keyword evidence="2" id="KW-0472">Membrane</keyword>
<keyword evidence="1 5" id="KW-0808">Transferase</keyword>
<protein>
    <submittedName>
        <fullName evidence="5">Glycosyltransferase family 4 protein</fullName>
    </submittedName>
</protein>
<evidence type="ECO:0000313" key="6">
    <source>
        <dbReference type="Proteomes" id="UP000533900"/>
    </source>
</evidence>
<dbReference type="CDD" id="cd03809">
    <property type="entry name" value="GT4_MtfB-like"/>
    <property type="match status" value="1"/>
</dbReference>
<dbReference type="Pfam" id="PF00534">
    <property type="entry name" value="Glycos_transf_1"/>
    <property type="match status" value="1"/>
</dbReference>
<evidence type="ECO:0000256" key="2">
    <source>
        <dbReference type="SAM" id="Phobius"/>
    </source>
</evidence>
<dbReference type="Proteomes" id="UP000533900">
    <property type="component" value="Unassembled WGS sequence"/>
</dbReference>
<dbReference type="PANTHER" id="PTHR46401">
    <property type="entry name" value="GLYCOSYLTRANSFERASE WBBK-RELATED"/>
    <property type="match status" value="1"/>
</dbReference>
<dbReference type="Pfam" id="PF13439">
    <property type="entry name" value="Glyco_transf_4"/>
    <property type="match status" value="1"/>
</dbReference>
<keyword evidence="6" id="KW-1185">Reference proteome</keyword>
<dbReference type="EMBL" id="JACLCP010000001">
    <property type="protein sequence ID" value="MBC2844493.1"/>
    <property type="molecule type" value="Genomic_DNA"/>
</dbReference>
<dbReference type="InterPro" id="IPR028098">
    <property type="entry name" value="Glyco_trans_4-like_N"/>
</dbReference>
<keyword evidence="2" id="KW-1133">Transmembrane helix</keyword>
<name>A0A842IRT1_9FLAO</name>
<feature type="domain" description="Glycosyl transferase family 1" evidence="3">
    <location>
        <begin position="160"/>
        <end position="304"/>
    </location>
</feature>
<evidence type="ECO:0000256" key="1">
    <source>
        <dbReference type="ARBA" id="ARBA00022679"/>
    </source>
</evidence>
<dbReference type="GO" id="GO:0016757">
    <property type="term" value="F:glycosyltransferase activity"/>
    <property type="evidence" value="ECO:0007669"/>
    <property type="project" value="InterPro"/>
</dbReference>
<evidence type="ECO:0000259" key="3">
    <source>
        <dbReference type="Pfam" id="PF00534"/>
    </source>
</evidence>
<keyword evidence="2" id="KW-0812">Transmembrane</keyword>
<dbReference type="AlphaFoldDB" id="A0A842IRT1"/>
<dbReference type="SUPFAM" id="SSF53756">
    <property type="entry name" value="UDP-Glycosyltransferase/glycogen phosphorylase"/>
    <property type="match status" value="1"/>
</dbReference>
<dbReference type="RefSeq" id="WP_185788162.1">
    <property type="nucleotide sequence ID" value="NZ_JACLCP010000001.1"/>
</dbReference>
<feature type="transmembrane region" description="Helical" evidence="2">
    <location>
        <begin position="101"/>
        <end position="119"/>
    </location>
</feature>
<gene>
    <name evidence="5" type="ORF">H7F21_05260</name>
</gene>
<evidence type="ECO:0000259" key="4">
    <source>
        <dbReference type="Pfam" id="PF13439"/>
    </source>
</evidence>
<comment type="caution">
    <text evidence="5">The sequence shown here is derived from an EMBL/GenBank/DDBJ whole genome shotgun (WGS) entry which is preliminary data.</text>
</comment>
<accession>A0A842IRT1</accession>
<dbReference type="Gene3D" id="3.40.50.2000">
    <property type="entry name" value="Glycogen Phosphorylase B"/>
    <property type="match status" value="2"/>
</dbReference>
<dbReference type="PANTHER" id="PTHR46401:SF2">
    <property type="entry name" value="GLYCOSYLTRANSFERASE WBBK-RELATED"/>
    <property type="match status" value="1"/>
</dbReference>
<sequence>MSKKVSLFYRKRISGFNSIEEIFDGLHSQMAKKINVEKVEAPHSTLSLRAVISNLKFLRNNKSQINHITGHINYAALVTGRNTLLTVHDIKSTFSNNIIKNFFLMIFLYWLPALIVRYITVISNQTKDEVIKYVPFAKHKIKVIHNPINPALSFVQKDFNASCPKILCVGTKENKNLESIFKAIDGLPCELIVIGVLSKTQKGLISKYNISSKNYYDLNYLEVIEKYIECDILCFPSTYEGFGMPIIEAQAVGRPVITSNFGAMKEVASDSACLVDPFSIAEIRNGLEYIIDNAEYRNCLIESGLKNIKRFHQEVIVHEYLSVYKLIDEQIK</sequence>